<dbReference type="EMBL" id="DVNA01000034">
    <property type="protein sequence ID" value="HIU54445.1"/>
    <property type="molecule type" value="Genomic_DNA"/>
</dbReference>
<dbReference type="NCBIfam" id="TIGR00536">
    <property type="entry name" value="hemK_fam"/>
    <property type="match status" value="1"/>
</dbReference>
<protein>
    <recommendedName>
        <fullName evidence="5">Release factor glutamine methyltransferase</fullName>
        <shortName evidence="5">RF MTase</shortName>
        <ecNumber evidence="5">2.1.1.297</ecNumber>
    </recommendedName>
    <alternativeName>
        <fullName evidence="5">N5-glutamine methyltransferase PrmC</fullName>
    </alternativeName>
    <alternativeName>
        <fullName evidence="5">Protein-(glutamine-N5) MTase PrmC</fullName>
    </alternativeName>
    <alternativeName>
        <fullName evidence="5">Protein-glutamine N-methyltransferase PrmC</fullName>
    </alternativeName>
</protein>
<feature type="domain" description="Release factor glutamine methyltransferase N-terminal" evidence="7">
    <location>
        <begin position="5"/>
        <end position="74"/>
    </location>
</feature>
<evidence type="ECO:0000256" key="4">
    <source>
        <dbReference type="ARBA" id="ARBA00048391"/>
    </source>
</evidence>
<comment type="catalytic activity">
    <reaction evidence="4 5">
        <text>L-glutaminyl-[peptide chain release factor] + S-adenosyl-L-methionine = N(5)-methyl-L-glutaminyl-[peptide chain release factor] + S-adenosyl-L-homocysteine + H(+)</text>
        <dbReference type="Rhea" id="RHEA:42896"/>
        <dbReference type="Rhea" id="RHEA-COMP:10271"/>
        <dbReference type="Rhea" id="RHEA-COMP:10272"/>
        <dbReference type="ChEBI" id="CHEBI:15378"/>
        <dbReference type="ChEBI" id="CHEBI:30011"/>
        <dbReference type="ChEBI" id="CHEBI:57856"/>
        <dbReference type="ChEBI" id="CHEBI:59789"/>
        <dbReference type="ChEBI" id="CHEBI:61891"/>
        <dbReference type="EC" id="2.1.1.297"/>
    </reaction>
</comment>
<gene>
    <name evidence="5 8" type="primary">prmC</name>
    <name evidence="8" type="ORF">IAB03_01405</name>
</gene>
<keyword evidence="3 5" id="KW-0949">S-adenosyl-L-methionine</keyword>
<dbReference type="InterPro" id="IPR019874">
    <property type="entry name" value="RF_methyltr_PrmC"/>
</dbReference>
<dbReference type="NCBIfam" id="TIGR03534">
    <property type="entry name" value="RF_mod_PrmC"/>
    <property type="match status" value="1"/>
</dbReference>
<dbReference type="InterPro" id="IPR050320">
    <property type="entry name" value="N5-glutamine_MTase"/>
</dbReference>
<feature type="binding site" evidence="5">
    <location>
        <begin position="186"/>
        <end position="189"/>
    </location>
    <ligand>
        <name>substrate</name>
    </ligand>
</feature>
<dbReference type="Proteomes" id="UP000824112">
    <property type="component" value="Unassembled WGS sequence"/>
</dbReference>
<reference evidence="8" key="1">
    <citation type="submission" date="2020-10" db="EMBL/GenBank/DDBJ databases">
        <authorList>
            <person name="Gilroy R."/>
        </authorList>
    </citation>
    <scope>NUCLEOTIDE SEQUENCE</scope>
    <source>
        <strain evidence="8">CHK158-818</strain>
    </source>
</reference>
<dbReference type="PANTHER" id="PTHR18895">
    <property type="entry name" value="HEMK METHYLTRANSFERASE"/>
    <property type="match status" value="1"/>
</dbReference>
<organism evidence="8 9">
    <name type="scientific">Candidatus Gallibacteroides avistercoris</name>
    <dbReference type="NCBI Taxonomy" id="2840833"/>
    <lineage>
        <taxon>Bacteria</taxon>
        <taxon>Pseudomonadati</taxon>
        <taxon>Bacteroidota</taxon>
        <taxon>Bacteroidia</taxon>
        <taxon>Bacteroidales</taxon>
        <taxon>Bacteroidaceae</taxon>
        <taxon>Bacteroidaceae incertae sedis</taxon>
        <taxon>Candidatus Gallibacteroides</taxon>
    </lineage>
</organism>
<comment type="caution">
    <text evidence="8">The sequence shown here is derived from an EMBL/GenBank/DDBJ whole genome shotgun (WGS) entry which is preliminary data.</text>
</comment>
<accession>A0A9D1M5Z9</accession>
<dbReference type="AlphaFoldDB" id="A0A9D1M5Z9"/>
<dbReference type="InterPro" id="IPR004556">
    <property type="entry name" value="HemK-like"/>
</dbReference>
<dbReference type="GO" id="GO:0032259">
    <property type="term" value="P:methylation"/>
    <property type="evidence" value="ECO:0007669"/>
    <property type="project" value="UniProtKB-KW"/>
</dbReference>
<evidence type="ECO:0000313" key="8">
    <source>
        <dbReference type="EMBL" id="HIU54445.1"/>
    </source>
</evidence>
<feature type="binding site" evidence="5">
    <location>
        <position position="141"/>
    </location>
    <ligand>
        <name>S-adenosyl-L-methionine</name>
        <dbReference type="ChEBI" id="CHEBI:59789"/>
    </ligand>
</feature>
<evidence type="ECO:0000256" key="2">
    <source>
        <dbReference type="ARBA" id="ARBA00022679"/>
    </source>
</evidence>
<dbReference type="Gene3D" id="1.10.8.10">
    <property type="entry name" value="DNA helicase RuvA subunit, C-terminal domain"/>
    <property type="match status" value="1"/>
</dbReference>
<name>A0A9D1M5Z9_9BACT</name>
<dbReference type="PANTHER" id="PTHR18895:SF74">
    <property type="entry name" value="MTRF1L RELEASE FACTOR GLUTAMINE METHYLTRANSFERASE"/>
    <property type="match status" value="1"/>
</dbReference>
<dbReference type="InterPro" id="IPR040758">
    <property type="entry name" value="PrmC_N"/>
</dbReference>
<evidence type="ECO:0000256" key="3">
    <source>
        <dbReference type="ARBA" id="ARBA00022691"/>
    </source>
</evidence>
<sequence>MQSCISHIRQTLGQHYSSSEINGFIRIIFESVCGYSLTDLILYKNNILSDSLRKQIDKIVERIDQNEPIQYVLGRSLFCGISFSVTPDVLIPRPETEELVELITARHAGSAPRILDMGTGSGCIAVSLAKKLPESRVEAWDISEKVLQVARKNAQENQANVTFKQVDITRELPPEAVQPYDIIVSNPPYVCLREKAEMERNVLDYEPHLALFVPDEDPLLFYRAILRAGKRLLAEGGFIYFEINRMFGHQTVSLLRQNGYEKTEIIQDLSGNDRMVAARLFP</sequence>
<proteinExistence type="inferred from homology"/>
<comment type="caution">
    <text evidence="5">Lacks conserved residue(s) required for the propagation of feature annotation.</text>
</comment>
<dbReference type="Gene3D" id="3.40.50.150">
    <property type="entry name" value="Vaccinia Virus protein VP39"/>
    <property type="match status" value="1"/>
</dbReference>
<reference evidence="8" key="2">
    <citation type="journal article" date="2021" name="PeerJ">
        <title>Extensive microbial diversity within the chicken gut microbiome revealed by metagenomics and culture.</title>
        <authorList>
            <person name="Gilroy R."/>
            <person name="Ravi A."/>
            <person name="Getino M."/>
            <person name="Pursley I."/>
            <person name="Horton D.L."/>
            <person name="Alikhan N.F."/>
            <person name="Baker D."/>
            <person name="Gharbi K."/>
            <person name="Hall N."/>
            <person name="Watson M."/>
            <person name="Adriaenssens E.M."/>
            <person name="Foster-Nyarko E."/>
            <person name="Jarju S."/>
            <person name="Secka A."/>
            <person name="Antonio M."/>
            <person name="Oren A."/>
            <person name="Chaudhuri R.R."/>
            <person name="La Ragione R."/>
            <person name="Hildebrand F."/>
            <person name="Pallen M.J."/>
        </authorList>
    </citation>
    <scope>NUCLEOTIDE SEQUENCE</scope>
    <source>
        <strain evidence="8">CHK158-818</strain>
    </source>
</reference>
<dbReference type="InterPro" id="IPR007848">
    <property type="entry name" value="Small_mtfrase_dom"/>
</dbReference>
<dbReference type="HAMAP" id="MF_02126">
    <property type="entry name" value="RF_methyltr_PrmC"/>
    <property type="match status" value="1"/>
</dbReference>
<dbReference type="GO" id="GO:0102559">
    <property type="term" value="F:peptide chain release factor N(5)-glutamine methyltransferase activity"/>
    <property type="evidence" value="ECO:0007669"/>
    <property type="project" value="UniProtKB-EC"/>
</dbReference>
<feature type="binding site" evidence="5">
    <location>
        <position position="186"/>
    </location>
    <ligand>
        <name>S-adenosyl-L-methionine</name>
        <dbReference type="ChEBI" id="CHEBI:59789"/>
    </ligand>
</feature>
<feature type="binding site" evidence="5">
    <location>
        <begin position="118"/>
        <end position="122"/>
    </location>
    <ligand>
        <name>S-adenosyl-L-methionine</name>
        <dbReference type="ChEBI" id="CHEBI:59789"/>
    </ligand>
</feature>
<evidence type="ECO:0000256" key="5">
    <source>
        <dbReference type="HAMAP-Rule" id="MF_02126"/>
    </source>
</evidence>
<dbReference type="CDD" id="cd02440">
    <property type="entry name" value="AdoMet_MTases"/>
    <property type="match status" value="1"/>
</dbReference>
<dbReference type="InterPro" id="IPR002052">
    <property type="entry name" value="DNA_methylase_N6_adenine_CS"/>
</dbReference>
<dbReference type="Pfam" id="PF17827">
    <property type="entry name" value="PrmC_N"/>
    <property type="match status" value="1"/>
</dbReference>
<evidence type="ECO:0000313" key="9">
    <source>
        <dbReference type="Proteomes" id="UP000824112"/>
    </source>
</evidence>
<keyword evidence="2 5" id="KW-0808">Transferase</keyword>
<evidence type="ECO:0000259" key="7">
    <source>
        <dbReference type="Pfam" id="PF17827"/>
    </source>
</evidence>
<dbReference type="InterPro" id="IPR029063">
    <property type="entry name" value="SAM-dependent_MTases_sf"/>
</dbReference>
<dbReference type="Pfam" id="PF05175">
    <property type="entry name" value="MTS"/>
    <property type="match status" value="1"/>
</dbReference>
<evidence type="ECO:0000256" key="1">
    <source>
        <dbReference type="ARBA" id="ARBA00022603"/>
    </source>
</evidence>
<comment type="similarity">
    <text evidence="5">Belongs to the protein N5-glutamine methyltransferase family. PrmC subfamily.</text>
</comment>
<dbReference type="SUPFAM" id="SSF53335">
    <property type="entry name" value="S-adenosyl-L-methionine-dependent methyltransferases"/>
    <property type="match status" value="1"/>
</dbReference>
<keyword evidence="1 5" id="KW-0489">Methyltransferase</keyword>
<dbReference type="EC" id="2.1.1.297" evidence="5"/>
<feature type="domain" description="Methyltransferase small" evidence="6">
    <location>
        <begin position="99"/>
        <end position="190"/>
    </location>
</feature>
<dbReference type="GO" id="GO:0003676">
    <property type="term" value="F:nucleic acid binding"/>
    <property type="evidence" value="ECO:0007669"/>
    <property type="project" value="InterPro"/>
</dbReference>
<evidence type="ECO:0000259" key="6">
    <source>
        <dbReference type="Pfam" id="PF05175"/>
    </source>
</evidence>
<comment type="function">
    <text evidence="5">Methylates the class 1 translation termination release factors RF1/PrfA and RF2/PrfB on the glutamine residue of the universally conserved GGQ motif.</text>
</comment>
<dbReference type="PROSITE" id="PS00092">
    <property type="entry name" value="N6_MTASE"/>
    <property type="match status" value="1"/>
</dbReference>